<keyword evidence="4" id="KW-0347">Helicase</keyword>
<dbReference type="InterPro" id="IPR047187">
    <property type="entry name" value="SF1_C_Upf1"/>
</dbReference>
<evidence type="ECO:0000256" key="6">
    <source>
        <dbReference type="SAM" id="Coils"/>
    </source>
</evidence>
<feature type="compositionally biased region" description="Low complexity" evidence="7">
    <location>
        <begin position="948"/>
        <end position="958"/>
    </location>
</feature>
<dbReference type="Pfam" id="PF12726">
    <property type="entry name" value="SEN1_N"/>
    <property type="match status" value="1"/>
</dbReference>
<dbReference type="InterPro" id="IPR041677">
    <property type="entry name" value="DNA2/NAM7_AAA_11"/>
</dbReference>
<dbReference type="PANTHER" id="PTHR10887:SF495">
    <property type="entry name" value="HELICASE SENATAXIN ISOFORM X1-RELATED"/>
    <property type="match status" value="1"/>
</dbReference>
<comment type="caution">
    <text evidence="12">The sequence shown here is derived from an EMBL/GenBank/DDBJ whole genome shotgun (WGS) entry which is preliminary data.</text>
</comment>
<evidence type="ECO:0000256" key="1">
    <source>
        <dbReference type="ARBA" id="ARBA00007913"/>
    </source>
</evidence>
<dbReference type="InterPro" id="IPR045055">
    <property type="entry name" value="DNA2/NAM7-like"/>
</dbReference>
<evidence type="ECO:0000256" key="7">
    <source>
        <dbReference type="SAM" id="MobiDB-lite"/>
    </source>
</evidence>
<dbReference type="GO" id="GO:0005524">
    <property type="term" value="F:ATP binding"/>
    <property type="evidence" value="ECO:0007669"/>
    <property type="project" value="UniProtKB-KW"/>
</dbReference>
<keyword evidence="3" id="KW-0378">Hydrolase</keyword>
<evidence type="ECO:0000313" key="13">
    <source>
        <dbReference type="Proteomes" id="UP000714275"/>
    </source>
</evidence>
<keyword evidence="13" id="KW-1185">Reference proteome</keyword>
<dbReference type="InterPro" id="IPR016024">
    <property type="entry name" value="ARM-type_fold"/>
</dbReference>
<evidence type="ECO:0000256" key="5">
    <source>
        <dbReference type="ARBA" id="ARBA00022840"/>
    </source>
</evidence>
<dbReference type="GO" id="GO:0001147">
    <property type="term" value="F:transcription termination site sequence-specific DNA binding"/>
    <property type="evidence" value="ECO:0007669"/>
    <property type="project" value="TreeGrafter"/>
</dbReference>
<protein>
    <submittedName>
        <fullName evidence="12">SEN1 N terminal-domain-containing protein</fullName>
    </submittedName>
</protein>
<evidence type="ECO:0000313" key="12">
    <source>
        <dbReference type="EMBL" id="KAG1780471.1"/>
    </source>
</evidence>
<dbReference type="InterPro" id="IPR024481">
    <property type="entry name" value="Helicase_Sen1_N"/>
</dbReference>
<dbReference type="FunFam" id="3.40.50.300:FF:000326">
    <property type="entry name" value="P-loop containing nucleoside triphosphate hydrolase"/>
    <property type="match status" value="1"/>
</dbReference>
<feature type="domain" description="DNA2/NAM7 helicase helicase" evidence="9">
    <location>
        <begin position="1246"/>
        <end position="1530"/>
    </location>
</feature>
<evidence type="ECO:0000256" key="3">
    <source>
        <dbReference type="ARBA" id="ARBA00022801"/>
    </source>
</evidence>
<dbReference type="GO" id="GO:0016787">
    <property type="term" value="F:hydrolase activity"/>
    <property type="evidence" value="ECO:0007669"/>
    <property type="project" value="UniProtKB-KW"/>
</dbReference>
<dbReference type="CDD" id="cd18042">
    <property type="entry name" value="DEXXQc_SETX"/>
    <property type="match status" value="1"/>
</dbReference>
<dbReference type="PANTHER" id="PTHR10887">
    <property type="entry name" value="DNA2/NAM7 HELICASE FAMILY"/>
    <property type="match status" value="1"/>
</dbReference>
<gene>
    <name evidence="12" type="ORF">EV702DRAFT_1000017</name>
</gene>
<dbReference type="GO" id="GO:0005694">
    <property type="term" value="C:chromosome"/>
    <property type="evidence" value="ECO:0007669"/>
    <property type="project" value="UniProtKB-ARBA"/>
</dbReference>
<sequence>MTSDVELSKVKTLLTSVRDAPVNTVDGAEDILQPIYLYLMNIQPSASDNTYHWFCSRANQLTIGAATFLLRLFAYDSPRVDDWKRRLKSCLSGCCQCIKGFGEVKASSRTTYFGAFSDDVLRSFYSSFDDWELSVVVDALVRPGIDLSSSRLASRTPQEMLQPALYHVVSNMRVFRDPRVLTLIRACPPISTWPLDPPPPGLFVLVMDKSSAVRQWAKAQIIKSTQVPMLEHQFVTGHELALQAVISALTLSREGEGMTTDSTIPNTFSSDLSELWAGFSQILRHLPTEVLAKSSEGIGYRRIVTGHLHDIGRQFSDILKCLLFLLKRLGNQLWQGEGPEYPQVVFDAIKDNPSFSDMLQDLKSAGEKPWFLLWFGEYLATISDSAMYRDVLARIVDFLCEELQHERFQEARPTVMYSAVRLLAAQVRKTQSDETSSRRMAVSSVLDIHTQVFISVAFSRSYANSEWKEVRSAARDLITTSLTQDANEISKSITTSCEFLAGRTKVFPVCAIREQMWKKTYESLQTNDADGVVAIIAIVAQFSHIDFLNKVAYKHVLSSPNAQAFDAINRCLDISRSGFLDVVSKLANYNQRSFVLEVLGRPGVARDIMVLMLSPIEDLQGAAKTLVGQAFDVDVRIDCFRALLSNLSDSSFEGIFSFLERYIHYAPQVPEACSLSKSLVQCLTDVIEVLCSSPDGLLHDGSFLRSKDKDAPAAQIPRLWNLMTRSITVIFKRTHLWSEYFEIPDMTVWMRDALIFGRDLLAQWRVMESASVTATDESSSLLTGKVRKLSRMGKNMMSDLQPVLTELARWLRLSDEELLHQSFALLQTVLECFRTTDVPPSEATLAKLNKHVEAFRKDKSGTSKTKLDASRIAQLEDALTSFEEEEVEVVSVVRAPQAQPTKPHKPPPQKAQAVARKQSDVVPRKPAENDKLKPDVTKGAFPRFQRLSTSTSTSVSKPPTLPSAPTSEYSSDSGSEAEAMQCGLVALGKFQRSPKVKKPMERRQVKRLDIQTQAKNATMERLHRREDARRRALRLKPDTTGLHRTLLSWNYDHDGPDPPTVGQKASLIHIPDTFQDYQHYLRVFEPLLLLECWSQIVQSKEDSQRVYDCRITSKQFTDDFVDCDATISEPVQKDWRLGETDVVLLRHPEGKKSIMMKVQSFRTTPFGSQMGLRCFVHSTMGDIGLQINTVWSLKKVFSLSTLHREYGALVALPHYDLFQMILTPKLSVMQPLEPREVQHTMSAYNVNEPQARAIIGSLKIDGFALIQGPPGTGKTSTICALVEAFLQKRPRAVTSIHVGKTATPSEPVKKILLCAPSNAAINEIAGRLKEGYRGPQRKASSLKVVRVGTENAIDISVKDVSLDYLVEQKLNGQAPNNTSKDAHSEINVLRGEIEQVKQVKQQKLDELASVRDNNARMVVLEEEIKRLNSRRMTLTQQFDRLKDKQKSDSRTLDAIRRRVRMEVLQEADVICCTLSGAGHETLEQLDFEMVIIDEAAQSIELSSLIPLKFRCQRCIMVGDPQQLPPTVLSQEACKYRYNQSLFVRLQKHRPDAVHLLSIQYRMHPDISRLPSRIFYQGRLLDGPDMDVKTKQPWHSHPRFGTYKFFNVNRGQETSTGHSLKNITESQVALALYARLCKEFSDIDFDFRVGIVSMYRGQVIELQRAFEQRFGRDIKDKVHFHTVDGFQGQEKDVIILSCVRAGPGVQSVGFLSDVRRMNVAITRARSSLFILGHAPTLERSDENWRKIVQDARERSLLAEADVSFFTAQTMNPPGRRPPSPPKPKKQPAVTLPPRPDDLVTPKSFAESSRRPPPSKPSQTIEEQPSMKNPPANLAISRDAGQKRRLAEGVNGEGEPSTSGPRDTRTVQPAQKRFKKEKGSIFIPKKNKVMFPWVSVIGAYDHRSISLGSHNLVFWISSFNCTSNPPYEDNVRIIYTSTGNILACIQPEAEH</sequence>
<organism evidence="12 13">
    <name type="scientific">Suillus placidus</name>
    <dbReference type="NCBI Taxonomy" id="48579"/>
    <lineage>
        <taxon>Eukaryota</taxon>
        <taxon>Fungi</taxon>
        <taxon>Dikarya</taxon>
        <taxon>Basidiomycota</taxon>
        <taxon>Agaricomycotina</taxon>
        <taxon>Agaricomycetes</taxon>
        <taxon>Agaricomycetidae</taxon>
        <taxon>Boletales</taxon>
        <taxon>Suillineae</taxon>
        <taxon>Suillaceae</taxon>
        <taxon>Suillus</taxon>
    </lineage>
</organism>
<feature type="domain" description="Helicase SEN1 beta-barrel" evidence="11">
    <location>
        <begin position="1103"/>
        <end position="1196"/>
    </location>
</feature>
<dbReference type="Gene3D" id="3.40.50.300">
    <property type="entry name" value="P-loop containing nucleotide triphosphate hydrolases"/>
    <property type="match status" value="2"/>
</dbReference>
<feature type="region of interest" description="Disordered" evidence="7">
    <location>
        <begin position="1765"/>
        <end position="1873"/>
    </location>
</feature>
<feature type="domain" description="DNA2/NAM7 helicase-like C-terminal" evidence="10">
    <location>
        <begin position="1537"/>
        <end position="1733"/>
    </location>
</feature>
<evidence type="ECO:0000259" key="8">
    <source>
        <dbReference type="Pfam" id="PF12726"/>
    </source>
</evidence>
<keyword evidence="5" id="KW-0067">ATP-binding</keyword>
<accession>A0A9P7A1D2</accession>
<evidence type="ECO:0000259" key="11">
    <source>
        <dbReference type="Pfam" id="PF23576"/>
    </source>
</evidence>
<dbReference type="InterPro" id="IPR056474">
    <property type="entry name" value="SEN1_barrel"/>
</dbReference>
<feature type="domain" description="Helicase Sen1 N-terminal" evidence="8">
    <location>
        <begin position="83"/>
        <end position="823"/>
    </location>
</feature>
<evidence type="ECO:0000259" key="10">
    <source>
        <dbReference type="Pfam" id="PF13087"/>
    </source>
</evidence>
<comment type="similarity">
    <text evidence="1">Belongs to the DNA2/NAM7 helicase family.</text>
</comment>
<dbReference type="SUPFAM" id="SSF48371">
    <property type="entry name" value="ARM repeat"/>
    <property type="match status" value="1"/>
</dbReference>
<dbReference type="Pfam" id="PF13086">
    <property type="entry name" value="AAA_11"/>
    <property type="match status" value="1"/>
</dbReference>
<dbReference type="Proteomes" id="UP000714275">
    <property type="component" value="Unassembled WGS sequence"/>
</dbReference>
<feature type="compositionally biased region" description="Polar residues" evidence="7">
    <location>
        <begin position="1854"/>
        <end position="1867"/>
    </location>
</feature>
<feature type="compositionally biased region" description="Polar residues" evidence="7">
    <location>
        <begin position="964"/>
        <end position="974"/>
    </location>
</feature>
<proteinExistence type="inferred from homology"/>
<feature type="coiled-coil region" evidence="6">
    <location>
        <begin position="1386"/>
        <end position="1444"/>
    </location>
</feature>
<dbReference type="GO" id="GO:0006369">
    <property type="term" value="P:termination of RNA polymerase II transcription"/>
    <property type="evidence" value="ECO:0007669"/>
    <property type="project" value="TreeGrafter"/>
</dbReference>
<dbReference type="CDD" id="cd18808">
    <property type="entry name" value="SF1_C_Upf1"/>
    <property type="match status" value="1"/>
</dbReference>
<dbReference type="SUPFAM" id="SSF52540">
    <property type="entry name" value="P-loop containing nucleoside triphosphate hydrolases"/>
    <property type="match status" value="1"/>
</dbReference>
<dbReference type="InterPro" id="IPR027417">
    <property type="entry name" value="P-loop_NTPase"/>
</dbReference>
<dbReference type="Pfam" id="PF23576">
    <property type="entry name" value="SEN1_barrel"/>
    <property type="match status" value="1"/>
</dbReference>
<dbReference type="Pfam" id="PF13087">
    <property type="entry name" value="AAA_12"/>
    <property type="match status" value="1"/>
</dbReference>
<feature type="compositionally biased region" description="Basic and acidic residues" evidence="7">
    <location>
        <begin position="917"/>
        <end position="936"/>
    </location>
</feature>
<evidence type="ECO:0000256" key="2">
    <source>
        <dbReference type="ARBA" id="ARBA00022741"/>
    </source>
</evidence>
<dbReference type="EMBL" id="JABBWD010000008">
    <property type="protein sequence ID" value="KAG1780471.1"/>
    <property type="molecule type" value="Genomic_DNA"/>
</dbReference>
<reference evidence="12" key="1">
    <citation type="journal article" date="2020" name="New Phytol.">
        <title>Comparative genomics reveals dynamic genome evolution in host specialist ectomycorrhizal fungi.</title>
        <authorList>
            <person name="Lofgren L.A."/>
            <person name="Nguyen N.H."/>
            <person name="Vilgalys R."/>
            <person name="Ruytinx J."/>
            <person name="Liao H.L."/>
            <person name="Branco S."/>
            <person name="Kuo A."/>
            <person name="LaButti K."/>
            <person name="Lipzen A."/>
            <person name="Andreopoulos W."/>
            <person name="Pangilinan J."/>
            <person name="Riley R."/>
            <person name="Hundley H."/>
            <person name="Na H."/>
            <person name="Barry K."/>
            <person name="Grigoriev I.V."/>
            <person name="Stajich J.E."/>
            <person name="Kennedy P.G."/>
        </authorList>
    </citation>
    <scope>NUCLEOTIDE SEQUENCE</scope>
    <source>
        <strain evidence="12">DOB743</strain>
    </source>
</reference>
<dbReference type="InterPro" id="IPR041679">
    <property type="entry name" value="DNA2/NAM7-like_C"/>
</dbReference>
<keyword evidence="6" id="KW-0175">Coiled coil</keyword>
<evidence type="ECO:0000259" key="9">
    <source>
        <dbReference type="Pfam" id="PF13086"/>
    </source>
</evidence>
<feature type="region of interest" description="Disordered" evidence="7">
    <location>
        <begin position="894"/>
        <end position="976"/>
    </location>
</feature>
<keyword evidence="2" id="KW-0547">Nucleotide-binding</keyword>
<name>A0A9P7A1D2_9AGAM</name>
<dbReference type="GO" id="GO:0016604">
    <property type="term" value="C:nuclear body"/>
    <property type="evidence" value="ECO:0007669"/>
    <property type="project" value="TreeGrafter"/>
</dbReference>
<evidence type="ECO:0000256" key="4">
    <source>
        <dbReference type="ARBA" id="ARBA00022806"/>
    </source>
</evidence>
<dbReference type="GO" id="GO:0004386">
    <property type="term" value="F:helicase activity"/>
    <property type="evidence" value="ECO:0007669"/>
    <property type="project" value="UniProtKB-KW"/>
</dbReference>
<dbReference type="OrthoDB" id="6513042at2759"/>